<organism evidence="2">
    <name type="scientific">Tanacetum cinerariifolium</name>
    <name type="common">Dalmatian daisy</name>
    <name type="synonym">Chrysanthemum cinerariifolium</name>
    <dbReference type="NCBI Taxonomy" id="118510"/>
    <lineage>
        <taxon>Eukaryota</taxon>
        <taxon>Viridiplantae</taxon>
        <taxon>Streptophyta</taxon>
        <taxon>Embryophyta</taxon>
        <taxon>Tracheophyta</taxon>
        <taxon>Spermatophyta</taxon>
        <taxon>Magnoliopsida</taxon>
        <taxon>eudicotyledons</taxon>
        <taxon>Gunneridae</taxon>
        <taxon>Pentapetalae</taxon>
        <taxon>asterids</taxon>
        <taxon>campanulids</taxon>
        <taxon>Asterales</taxon>
        <taxon>Asteraceae</taxon>
        <taxon>Asteroideae</taxon>
        <taxon>Anthemideae</taxon>
        <taxon>Anthemidinae</taxon>
        <taxon>Tanacetum</taxon>
    </lineage>
</organism>
<dbReference type="EMBL" id="BKCJ010005162">
    <property type="protein sequence ID" value="GEU65235.1"/>
    <property type="molecule type" value="Genomic_DNA"/>
</dbReference>
<sequence>MHADLKYVESLEKEIDELESDKAEFSNMYDMILQECVYKDVMCSYFLSLSDLDVLDELQCLYLHKVKACDCLAQKLSKQTESVKHDTVWNEKASNVFRKEREQYIKIQDLKAQLQDTNIAISELKKLFEKGKGKYVDTKFDKPYVVRQPNAQRIPKTSVLGKQAPFSNSLEIIYFLTTNSVPKTNVSEGLSKPVTAQTLPQTVRQAVSNTNVLKPTMYRIDNRPQHKSNQLKDKVVTNNCQVKLKKTQVEVHPRIPSVPNNMKSVTACNDSLNSITSNVNVVCATCNNCLVDSNHFACVTKMLNDVNAGIKKPTVVPISTRKPKAHADKSIATPHKKKVALKSTNQKPHSYFRMLGVVVARVANGGCDGVVVATRWGCGGWCVRRRVRVVCIGEGGVEMMTGVGQKWWPTSGGWPEAAPDTRWGCGGWCVRRKVRVVCSGEGGVEMMTGFGQKWWPTSGGWPEAAPDSWPEIKRPKIQFSLFISAGASGVSAGAISSKQNSLCPQVVSAAKLPILNPNEFDLWKMRIEQYFLMTDYSLWEVILNGNSPVPTRIVKGVIQPVGPTTAEQKLARKNELKVRGTDSYNLAFVSSTSTDSTTDSVSTVVNVSAVSTKLTASTLPNVDSLSNAVIYSFFASQSSSPQLDNEDLK</sequence>
<reference evidence="2" key="1">
    <citation type="journal article" date="2019" name="Sci. Rep.">
        <title>Draft genome of Tanacetum cinerariifolium, the natural source of mosquito coil.</title>
        <authorList>
            <person name="Yamashiro T."/>
            <person name="Shiraishi A."/>
            <person name="Satake H."/>
            <person name="Nakayama K."/>
        </authorList>
    </citation>
    <scope>NUCLEOTIDE SEQUENCE</scope>
</reference>
<feature type="coiled-coil region" evidence="1">
    <location>
        <begin position="1"/>
        <end position="35"/>
    </location>
</feature>
<comment type="caution">
    <text evidence="2">The sequence shown here is derived from an EMBL/GenBank/DDBJ whole genome shotgun (WGS) entry which is preliminary data.</text>
</comment>
<keyword evidence="1" id="KW-0175">Coiled coil</keyword>
<evidence type="ECO:0000256" key="1">
    <source>
        <dbReference type="SAM" id="Coils"/>
    </source>
</evidence>
<name>A0A6L2LYK9_TANCI</name>
<dbReference type="AlphaFoldDB" id="A0A6L2LYK9"/>
<proteinExistence type="predicted"/>
<accession>A0A6L2LYK9</accession>
<protein>
    <submittedName>
        <fullName evidence="2">Uncharacterized protein</fullName>
    </submittedName>
</protein>
<gene>
    <name evidence="2" type="ORF">Tci_037213</name>
</gene>
<evidence type="ECO:0000313" key="2">
    <source>
        <dbReference type="EMBL" id="GEU65235.1"/>
    </source>
</evidence>